<dbReference type="InterPro" id="IPR005162">
    <property type="entry name" value="Retrotrans_gag_dom"/>
</dbReference>
<evidence type="ECO:0000256" key="2">
    <source>
        <dbReference type="ARBA" id="ARBA00022679"/>
    </source>
</evidence>
<keyword evidence="5" id="KW-0255">Endonuclease</keyword>
<evidence type="ECO:0000313" key="11">
    <source>
        <dbReference type="Proteomes" id="UP000504610"/>
    </source>
</evidence>
<evidence type="ECO:0000256" key="7">
    <source>
        <dbReference type="ARBA" id="ARBA00022918"/>
    </source>
</evidence>
<keyword evidence="3" id="KW-0548">Nucleotidyltransferase</keyword>
<dbReference type="FunFam" id="3.10.20.370:FF:000001">
    <property type="entry name" value="Retrovirus-related Pol polyprotein from transposon 17.6-like protein"/>
    <property type="match status" value="1"/>
</dbReference>
<evidence type="ECO:0000256" key="8">
    <source>
        <dbReference type="SAM" id="Coils"/>
    </source>
</evidence>
<dbReference type="OrthoDB" id="2013610at2759"/>
<feature type="region of interest" description="Disordered" evidence="9">
    <location>
        <begin position="101"/>
        <end position="143"/>
    </location>
</feature>
<protein>
    <recommendedName>
        <fullName evidence="1">RNA-directed DNA polymerase</fullName>
        <ecNumber evidence="1">2.7.7.49</ecNumber>
    </recommendedName>
</protein>
<dbReference type="Gene3D" id="3.10.10.10">
    <property type="entry name" value="HIV Type 1 Reverse Transcriptase, subunit A, domain 1"/>
    <property type="match status" value="1"/>
</dbReference>
<dbReference type="GO" id="GO:0016787">
    <property type="term" value="F:hydrolase activity"/>
    <property type="evidence" value="ECO:0007669"/>
    <property type="project" value="UniProtKB-KW"/>
</dbReference>
<name>A0A9W3C341_RAPSA</name>
<evidence type="ECO:0000256" key="3">
    <source>
        <dbReference type="ARBA" id="ARBA00022695"/>
    </source>
</evidence>
<dbReference type="CDD" id="cd09274">
    <property type="entry name" value="RNase_HI_RT_Ty3"/>
    <property type="match status" value="1"/>
</dbReference>
<dbReference type="CDD" id="cd01647">
    <property type="entry name" value="RT_LTR"/>
    <property type="match status" value="1"/>
</dbReference>
<dbReference type="SUPFAM" id="SSF53098">
    <property type="entry name" value="Ribonuclease H-like"/>
    <property type="match status" value="1"/>
</dbReference>
<dbReference type="GO" id="GO:0015074">
    <property type="term" value="P:DNA integration"/>
    <property type="evidence" value="ECO:0007669"/>
    <property type="project" value="InterPro"/>
</dbReference>
<keyword evidence="8" id="KW-0175">Coiled coil</keyword>
<evidence type="ECO:0000256" key="5">
    <source>
        <dbReference type="ARBA" id="ARBA00022759"/>
    </source>
</evidence>
<keyword evidence="11" id="KW-1185">Reference proteome</keyword>
<evidence type="ECO:0000256" key="1">
    <source>
        <dbReference type="ARBA" id="ARBA00012493"/>
    </source>
</evidence>
<sequence>MSDGYGPDAGHGCPLGLGCLGKGAELGTRKKFRKNKDGTGASGAGDAPEPNPQVLLSVPPAGHTNEVILTETQVNQAEIQLGGENRQMDETGQPVNAARSQLGAAGGQQRNDVEGEAESSGTGNRVDPNIQRDGRIGPDEPMAEPTMKEILDAIKLMGSQMLAMTQVFTPVVNSSVGQTTQAQVIAPGTGVTGGYVAPLAEVIELDPPVGTTKKVDYLKVLEHISRLGTKHFAGSADPMEADEWRDRLVRNFKSTRCPEEYQRDIAVHFLEGDAHNWWLSLDKRTNGSIVKFSDFEVEFNHKYFPAEAWDRLEAKFLDLVKGKRSVREYEEEFNRLRRYVGKELEDEKVQVRRFIRGLRPELKTYCSVRTFNTVSELVERMAMLETNLAEENKHKLKSVVVSSGQGGDKKRKRDAASAERRWELAPVVARWITQLGIVQVRIGTVDKARPVRPGLVISVAKKGISVWTVPSCKLDKCIGGVETHVLFDTGATHSFVSPDMIGKGMFQMGTRDDLGLVSAAGGQMMHPLGLVKDIPVMIHSKAMPVDLIVVRLKNHEVILGMDWLGKNRATLDCHRGRVQFESGCGPPIKYQGINPASGCLVLSAVRAARMLEQGCEAYIATITTKEVVGDGGPDGIPLVSEFDDVFRSLQGIPPDRSDPFIIELEPGTAPMSKSPYRMAPAEMAELKKQLEDLIASGDVKKTAFRTRYGHYEFVVMPFGLTNAPAAFMKMMNGIFREYLDEFVIIFIDDILVYSKTREDHEKHLRLVLERLREQQLFAKLSKCSFWQKSIGFLGHVVSEEGVSVDPEKIKCIQEWPRPKNATEVRSFLGLAGYYRKYVKGFASVAQPMTQLTGKDVKFIWSEACEKSFEALKNMLTSAPVLVLPEEDQPYVVYTDASITGLGCVLTQNGKVIAYASRQLRKHEGNYPTHDLEMAAVVFALKIWRSYLYGAKVQILTDHKSLKYIFTQPELNLRQRRWMEFVADYDLDIAYHPGKANLALGTRVNMSTSYHPQTDGQSERTIQTLEDMLRACVLDWGDSWERHLPLVEFAYNNSFHTSIGMSPYEALYGRPCRTPLCWTQVGERSIIGPEIVEETTEKIKLVKEKMKEAQDRQKSYADKRRKHLEFEVGDLIYLKMITFRGA</sequence>
<dbReference type="GO" id="GO:0003676">
    <property type="term" value="F:nucleic acid binding"/>
    <property type="evidence" value="ECO:0007669"/>
    <property type="project" value="InterPro"/>
</dbReference>
<dbReference type="EC" id="2.7.7.49" evidence="1"/>
<dbReference type="SUPFAM" id="SSF56672">
    <property type="entry name" value="DNA/RNA polymerases"/>
    <property type="match status" value="1"/>
</dbReference>
<dbReference type="InterPro" id="IPR000477">
    <property type="entry name" value="RT_dom"/>
</dbReference>
<dbReference type="GO" id="GO:0003964">
    <property type="term" value="F:RNA-directed DNA polymerase activity"/>
    <property type="evidence" value="ECO:0007669"/>
    <property type="project" value="UniProtKB-KW"/>
</dbReference>
<dbReference type="Pfam" id="PF08284">
    <property type="entry name" value="RVP_2"/>
    <property type="match status" value="1"/>
</dbReference>
<dbReference type="PANTHER" id="PTHR37984:SF5">
    <property type="entry name" value="PROTEIN NYNRIN-LIKE"/>
    <property type="match status" value="1"/>
</dbReference>
<dbReference type="InterPro" id="IPR036397">
    <property type="entry name" value="RNaseH_sf"/>
</dbReference>
<evidence type="ECO:0000313" key="12">
    <source>
        <dbReference type="RefSeq" id="XP_056845848.1"/>
    </source>
</evidence>
<gene>
    <name evidence="12" type="primary">LOC130497033</name>
</gene>
<dbReference type="PANTHER" id="PTHR37984">
    <property type="entry name" value="PROTEIN CBG26694"/>
    <property type="match status" value="1"/>
</dbReference>
<reference evidence="12" key="2">
    <citation type="submission" date="2025-08" db="UniProtKB">
        <authorList>
            <consortium name="RefSeq"/>
        </authorList>
    </citation>
    <scope>IDENTIFICATION</scope>
    <source>
        <tissue evidence="12">Leaf</tissue>
    </source>
</reference>
<dbReference type="RefSeq" id="XP_056845848.1">
    <property type="nucleotide sequence ID" value="XM_056989868.1"/>
</dbReference>
<evidence type="ECO:0000259" key="10">
    <source>
        <dbReference type="PROSITE" id="PS50994"/>
    </source>
</evidence>
<accession>A0A9W3C341</accession>
<evidence type="ECO:0000256" key="4">
    <source>
        <dbReference type="ARBA" id="ARBA00022722"/>
    </source>
</evidence>
<dbReference type="Pfam" id="PF17917">
    <property type="entry name" value="RT_RNaseH"/>
    <property type="match status" value="1"/>
</dbReference>
<dbReference type="SUPFAM" id="SSF50630">
    <property type="entry name" value="Acid proteases"/>
    <property type="match status" value="1"/>
</dbReference>
<feature type="domain" description="Integrase catalytic" evidence="10">
    <location>
        <begin position="885"/>
        <end position="1070"/>
    </location>
</feature>
<dbReference type="KEGG" id="rsz:130497033"/>
<dbReference type="FunFam" id="3.30.70.270:FF:000020">
    <property type="entry name" value="Transposon Tf2-6 polyprotein-like Protein"/>
    <property type="match status" value="1"/>
</dbReference>
<dbReference type="InterPro" id="IPR043128">
    <property type="entry name" value="Rev_trsase/Diguanyl_cyclase"/>
</dbReference>
<dbReference type="Gene3D" id="3.30.420.10">
    <property type="entry name" value="Ribonuclease H-like superfamily/Ribonuclease H"/>
    <property type="match status" value="1"/>
</dbReference>
<dbReference type="GeneID" id="130497033"/>
<dbReference type="AlphaFoldDB" id="A0A9W3C341"/>
<keyword evidence="4" id="KW-0540">Nuclease</keyword>
<dbReference type="InterPro" id="IPR041373">
    <property type="entry name" value="RT_RNaseH"/>
</dbReference>
<dbReference type="InterPro" id="IPR012337">
    <property type="entry name" value="RNaseH-like_sf"/>
</dbReference>
<dbReference type="PROSITE" id="PS50994">
    <property type="entry name" value="INTEGRASE"/>
    <property type="match status" value="1"/>
</dbReference>
<feature type="region of interest" description="Disordered" evidence="9">
    <location>
        <begin position="30"/>
        <end position="59"/>
    </location>
</feature>
<keyword evidence="2" id="KW-0808">Transferase</keyword>
<dbReference type="CDD" id="cd00303">
    <property type="entry name" value="retropepsin_like"/>
    <property type="match status" value="1"/>
</dbReference>
<dbReference type="Pfam" id="PF00078">
    <property type="entry name" value="RVT_1"/>
    <property type="match status" value="1"/>
</dbReference>
<feature type="compositionally biased region" description="Gly residues" evidence="9">
    <location>
        <begin position="7"/>
        <end position="20"/>
    </location>
</feature>
<feature type="coiled-coil region" evidence="8">
    <location>
        <begin position="1091"/>
        <end position="1118"/>
    </location>
</feature>
<dbReference type="GO" id="GO:0004519">
    <property type="term" value="F:endonuclease activity"/>
    <property type="evidence" value="ECO:0007669"/>
    <property type="project" value="UniProtKB-KW"/>
</dbReference>
<evidence type="ECO:0000256" key="6">
    <source>
        <dbReference type="ARBA" id="ARBA00022801"/>
    </source>
</evidence>
<evidence type="ECO:0000256" key="9">
    <source>
        <dbReference type="SAM" id="MobiDB-lite"/>
    </source>
</evidence>
<dbReference type="InterPro" id="IPR043502">
    <property type="entry name" value="DNA/RNA_pol_sf"/>
</dbReference>
<keyword evidence="6" id="KW-0378">Hydrolase</keyword>
<dbReference type="InterPro" id="IPR021109">
    <property type="entry name" value="Peptidase_aspartic_dom_sf"/>
</dbReference>
<dbReference type="Gene3D" id="2.40.70.10">
    <property type="entry name" value="Acid Proteases"/>
    <property type="match status" value="1"/>
</dbReference>
<dbReference type="InterPro" id="IPR001584">
    <property type="entry name" value="Integrase_cat-core"/>
</dbReference>
<dbReference type="FunFam" id="3.30.70.270:FF:000003">
    <property type="entry name" value="Transposon Ty3-G Gag-Pol polyprotein"/>
    <property type="match status" value="1"/>
</dbReference>
<dbReference type="InterPro" id="IPR050951">
    <property type="entry name" value="Retrovirus_Pol_polyprotein"/>
</dbReference>
<proteinExistence type="predicted"/>
<dbReference type="Proteomes" id="UP000504610">
    <property type="component" value="Chromosome 1"/>
</dbReference>
<dbReference type="Gene3D" id="3.30.70.270">
    <property type="match status" value="2"/>
</dbReference>
<dbReference type="Pfam" id="PF03732">
    <property type="entry name" value="Retrotrans_gag"/>
    <property type="match status" value="1"/>
</dbReference>
<feature type="region of interest" description="Disordered" evidence="9">
    <location>
        <begin position="1"/>
        <end position="20"/>
    </location>
</feature>
<organism evidence="11 12">
    <name type="scientific">Raphanus sativus</name>
    <name type="common">Radish</name>
    <name type="synonym">Raphanus raphanistrum var. sativus</name>
    <dbReference type="NCBI Taxonomy" id="3726"/>
    <lineage>
        <taxon>Eukaryota</taxon>
        <taxon>Viridiplantae</taxon>
        <taxon>Streptophyta</taxon>
        <taxon>Embryophyta</taxon>
        <taxon>Tracheophyta</taxon>
        <taxon>Spermatophyta</taxon>
        <taxon>Magnoliopsida</taxon>
        <taxon>eudicotyledons</taxon>
        <taxon>Gunneridae</taxon>
        <taxon>Pentapetalae</taxon>
        <taxon>rosids</taxon>
        <taxon>malvids</taxon>
        <taxon>Brassicales</taxon>
        <taxon>Brassicaceae</taxon>
        <taxon>Brassiceae</taxon>
        <taxon>Raphanus</taxon>
    </lineage>
</organism>
<keyword evidence="7" id="KW-0695">RNA-directed DNA polymerase</keyword>
<reference evidence="11" key="1">
    <citation type="journal article" date="2019" name="Database">
        <title>The radish genome database (RadishGD): an integrated information resource for radish genomics.</title>
        <authorList>
            <person name="Yu H.J."/>
            <person name="Baek S."/>
            <person name="Lee Y.J."/>
            <person name="Cho A."/>
            <person name="Mun J.H."/>
        </authorList>
    </citation>
    <scope>NUCLEOTIDE SEQUENCE [LARGE SCALE GENOMIC DNA]</scope>
    <source>
        <strain evidence="11">cv. WK10039</strain>
    </source>
</reference>